<evidence type="ECO:0000256" key="3">
    <source>
        <dbReference type="ARBA" id="ARBA00022827"/>
    </source>
</evidence>
<dbReference type="InterPro" id="IPR046373">
    <property type="entry name" value="Acyl-CoA_Oxase/DH_mid-dom_sf"/>
</dbReference>
<dbReference type="InterPro" id="IPR009100">
    <property type="entry name" value="AcylCoA_DH/oxidase_NM_dom_sf"/>
</dbReference>
<organism evidence="5 6">
    <name type="scientific">Nocardia amamiensis</name>
    <dbReference type="NCBI Taxonomy" id="404578"/>
    <lineage>
        <taxon>Bacteria</taxon>
        <taxon>Bacillati</taxon>
        <taxon>Actinomycetota</taxon>
        <taxon>Actinomycetes</taxon>
        <taxon>Mycobacteriales</taxon>
        <taxon>Nocardiaceae</taxon>
        <taxon>Nocardia</taxon>
    </lineage>
</organism>
<comment type="caution">
    <text evidence="5">The sequence shown here is derived from an EMBL/GenBank/DDBJ whole genome shotgun (WGS) entry which is preliminary data.</text>
</comment>
<comment type="similarity">
    <text evidence="1">Belongs to the acyl-CoA dehydrogenase family.</text>
</comment>
<dbReference type="SUPFAM" id="SSF47203">
    <property type="entry name" value="Acyl-CoA dehydrogenase C-terminal domain-like"/>
    <property type="match status" value="2"/>
</dbReference>
<evidence type="ECO:0000313" key="6">
    <source>
        <dbReference type="Proteomes" id="UP000702209"/>
    </source>
</evidence>
<sequence length="623" mass="66555">MTTTTPPDGRAYLRSLHSTTVHRPASAALRHRIAGTGLPEKERVRDIIHNLGDLPVPGRSYTDTARHGYTLMAQLVAALGGSATAIARDFDLLCAIYDHSAIEAPRLLTVLHSFNLGITPVLNLGTGTAYQRACLDALEDGTASGAFAGTELGHGTDLLGVQTQAIWQPGPRRFLLHTPSPDSIKFLPNIAEETVSKIGVVLARLLVSGVDEGVWPFLVVLRGPDGTLTDGIELRALPPSVGGPEMDHAGFRFREKPLPEDALLCGNLGRFDENGQFHCELNRHERFHASIGTLQTGRALYAGAALASARAGWCITTRYAHQRRTAGGVLLGERDGIRRSLISCAAQIAAATALTTLTRARFTSTEPDPTAAPMAMLAKPRATDTAAHVLEICRRITGAQGLSGLNYLGDYTLRAAGMVTAEGANSALLVATGRTPALVAAGRAPRHMDISQLQVLDTPDGLPWWNAMLHEREQAIVAAAKTGTLTGVAAIGPDSAATEIAIAVTDRLTADALFACAAETDEPQAKTILTDLAAVYALERINTHARWYAAHHQLPAKRATAIEHQLTTRYTALAPHLSTTLLEGFDVPRLPALIDQPDYITAWTTQLGWHTSDFADTTTGHPR</sequence>
<keyword evidence="3" id="KW-0274">FAD</keyword>
<evidence type="ECO:0000256" key="1">
    <source>
        <dbReference type="ARBA" id="ARBA00009347"/>
    </source>
</evidence>
<accession>A0ABS0D0U9</accession>
<dbReference type="Pfam" id="PF00441">
    <property type="entry name" value="Acyl-CoA_dh_1"/>
    <property type="match status" value="1"/>
</dbReference>
<dbReference type="InterPro" id="IPR009075">
    <property type="entry name" value="AcylCo_DH/oxidase_C"/>
</dbReference>
<reference evidence="5 6" key="1">
    <citation type="submission" date="2020-10" db="EMBL/GenBank/DDBJ databases">
        <title>Identification of Nocardia species via Next-generation sequencing and recognition of intraspecies genetic diversity.</title>
        <authorList>
            <person name="Li P."/>
            <person name="Li P."/>
            <person name="Lu B."/>
        </authorList>
    </citation>
    <scope>NUCLEOTIDE SEQUENCE [LARGE SCALE GENOMIC DNA]</scope>
    <source>
        <strain evidence="5 6">BJ06-0157</strain>
    </source>
</reference>
<feature type="domain" description="Acyl-CoA dehydrogenase/oxidase C-terminal" evidence="4">
    <location>
        <begin position="288"/>
        <end position="425"/>
    </location>
</feature>
<dbReference type="RefSeq" id="WP_195133647.1">
    <property type="nucleotide sequence ID" value="NZ_JADLQX010000044.1"/>
</dbReference>
<dbReference type="Gene3D" id="1.20.140.10">
    <property type="entry name" value="Butyryl-CoA Dehydrogenase, subunit A, domain 3"/>
    <property type="match status" value="2"/>
</dbReference>
<evidence type="ECO:0000259" key="4">
    <source>
        <dbReference type="Pfam" id="PF00441"/>
    </source>
</evidence>
<dbReference type="PANTHER" id="PTHR10909">
    <property type="entry name" value="ELECTRON TRANSPORT OXIDOREDUCTASE"/>
    <property type="match status" value="1"/>
</dbReference>
<gene>
    <name evidence="5" type="ORF">IU459_33710</name>
</gene>
<dbReference type="InterPro" id="IPR036250">
    <property type="entry name" value="AcylCo_DH-like_C"/>
</dbReference>
<dbReference type="SUPFAM" id="SSF56645">
    <property type="entry name" value="Acyl-CoA dehydrogenase NM domain-like"/>
    <property type="match status" value="1"/>
</dbReference>
<proteinExistence type="inferred from homology"/>
<keyword evidence="2" id="KW-0285">Flavoprotein</keyword>
<protein>
    <recommendedName>
        <fullName evidence="4">Acyl-CoA dehydrogenase/oxidase C-terminal domain-containing protein</fullName>
    </recommendedName>
</protein>
<dbReference type="Gene3D" id="2.40.110.10">
    <property type="entry name" value="Butyryl-CoA Dehydrogenase, subunit A, domain 2"/>
    <property type="match status" value="1"/>
</dbReference>
<keyword evidence="6" id="KW-1185">Reference proteome</keyword>
<evidence type="ECO:0000256" key="2">
    <source>
        <dbReference type="ARBA" id="ARBA00022630"/>
    </source>
</evidence>
<name>A0ABS0D0U9_9NOCA</name>
<dbReference type="EMBL" id="JADLQX010000044">
    <property type="protein sequence ID" value="MBF6302461.1"/>
    <property type="molecule type" value="Genomic_DNA"/>
</dbReference>
<dbReference type="InterPro" id="IPR012258">
    <property type="entry name" value="Acyl-CoA_oxidase"/>
</dbReference>
<dbReference type="Proteomes" id="UP000702209">
    <property type="component" value="Unassembled WGS sequence"/>
</dbReference>
<dbReference type="PANTHER" id="PTHR10909:SF382">
    <property type="entry name" value="ACYL-COENZYME A OXIDASE"/>
    <property type="match status" value="1"/>
</dbReference>
<evidence type="ECO:0000313" key="5">
    <source>
        <dbReference type="EMBL" id="MBF6302461.1"/>
    </source>
</evidence>